<dbReference type="KEGG" id="acob:P0Y56_15550"/>
<accession>A0AAJ6BMF7</accession>
<proteinExistence type="predicted"/>
<dbReference type="Proteomes" id="UP001218362">
    <property type="component" value="Chromosome"/>
</dbReference>
<organism evidence="1 2">
    <name type="scientific">Candidatus Andeanibacterium colombiense</name>
    <dbReference type="NCBI Taxonomy" id="3121345"/>
    <lineage>
        <taxon>Bacteria</taxon>
        <taxon>Pseudomonadati</taxon>
        <taxon>Pseudomonadota</taxon>
        <taxon>Alphaproteobacteria</taxon>
        <taxon>Sphingomonadales</taxon>
        <taxon>Sphingomonadaceae</taxon>
        <taxon>Candidatus Andeanibacterium</taxon>
    </lineage>
</organism>
<dbReference type="EMBL" id="CP119316">
    <property type="protein sequence ID" value="WEK46404.1"/>
    <property type="molecule type" value="Genomic_DNA"/>
</dbReference>
<protein>
    <submittedName>
        <fullName evidence="1">Uncharacterized protein</fullName>
    </submittedName>
</protein>
<evidence type="ECO:0000313" key="1">
    <source>
        <dbReference type="EMBL" id="WEK46404.1"/>
    </source>
</evidence>
<sequence length="111" mass="12344">MPKTGKELHHHGAERDFAAMLSKALVMELDGTHRAVKTVMRWTGASERCVKHWLAGTHAPSGAHLIQLMRHSDQVMYTVLLAAGREDLMVAIQLSAVRSKLVEVLTLIDQH</sequence>
<evidence type="ECO:0000313" key="2">
    <source>
        <dbReference type="Proteomes" id="UP001218362"/>
    </source>
</evidence>
<gene>
    <name evidence="1" type="ORF">P0Y56_15550</name>
</gene>
<name>A0AAJ6BMF7_9SPHN</name>
<dbReference type="AlphaFoldDB" id="A0AAJ6BMF7"/>
<reference evidence="1" key="1">
    <citation type="submission" date="2023-03" db="EMBL/GenBank/DDBJ databases">
        <title>Andean soil-derived lignocellulolytic bacterial consortium as a source of novel taxa and putative plastic-active enzymes.</title>
        <authorList>
            <person name="Diaz-Garcia L."/>
            <person name="Chuvochina M."/>
            <person name="Feuerriegel G."/>
            <person name="Bunk B."/>
            <person name="Sproer C."/>
            <person name="Streit W.R."/>
            <person name="Rodriguez L.M."/>
            <person name="Overmann J."/>
            <person name="Jimenez D.J."/>
        </authorList>
    </citation>
    <scope>NUCLEOTIDE SEQUENCE</scope>
    <source>
        <strain evidence="1">MAG 26</strain>
    </source>
</reference>